<keyword evidence="1" id="KW-0812">Transmembrane</keyword>
<comment type="caution">
    <text evidence="2">The sequence shown here is derived from an EMBL/GenBank/DDBJ whole genome shotgun (WGS) entry which is preliminary data.</text>
</comment>
<sequence>MEKKHRPVLSAIVLVIALINLGIYGYPYFYDYVLNAKSFSFQDVLQEHLKEKEIKSISIRKTEDDTKNESGFVFLKDEQEIKLFITSLSEIQVRGIHSSKSWDTMYQIFIDGEINGVTKIIRSLRISKNGTIAISKSYEPEKFYTISDESVLDTLKFLEQTIQKKLQDKENKG</sequence>
<gene>
    <name evidence="2" type="ORF">PDENDC454_12975</name>
</gene>
<evidence type="ECO:0000313" key="3">
    <source>
        <dbReference type="Proteomes" id="UP000003900"/>
    </source>
</evidence>
<accession>H3SGE0</accession>
<dbReference type="AlphaFoldDB" id="H3SGE0"/>
<proteinExistence type="predicted"/>
<evidence type="ECO:0000313" key="2">
    <source>
        <dbReference type="EMBL" id="EHQ61950.1"/>
    </source>
</evidence>
<feature type="transmembrane region" description="Helical" evidence="1">
    <location>
        <begin position="7"/>
        <end position="29"/>
    </location>
</feature>
<keyword evidence="1" id="KW-1133">Transmembrane helix</keyword>
<name>H3SGE0_9BACL</name>
<dbReference type="EMBL" id="AHKH01000028">
    <property type="protein sequence ID" value="EHQ61950.1"/>
    <property type="molecule type" value="Genomic_DNA"/>
</dbReference>
<dbReference type="PATRIC" id="fig|1131935.3.peg.2678"/>
<dbReference type="Proteomes" id="UP000003900">
    <property type="component" value="Unassembled WGS sequence"/>
</dbReference>
<reference evidence="2 3" key="1">
    <citation type="journal article" date="2012" name="J. Bacteriol.">
        <title>Genome Sequence of the Pattern-Forming Social Bacterium Paenibacillus dendritiformis C454 Chiral Morphotype.</title>
        <authorList>
            <person name="Sirota-Madi A."/>
            <person name="Olender T."/>
            <person name="Helman Y."/>
            <person name="Brainis I."/>
            <person name="Finkelshtein A."/>
            <person name="Roth D."/>
            <person name="Hagai E."/>
            <person name="Leshkowitz D."/>
            <person name="Brodsky L."/>
            <person name="Galatenko V."/>
            <person name="Nikolaev V."/>
            <person name="Gutnick D.L."/>
            <person name="Lancet D."/>
            <person name="Ben-Jacob E."/>
        </authorList>
    </citation>
    <scope>NUCLEOTIDE SEQUENCE [LARGE SCALE GENOMIC DNA]</scope>
    <source>
        <strain evidence="2 3">C454</strain>
    </source>
</reference>
<keyword evidence="1" id="KW-0472">Membrane</keyword>
<organism evidence="2 3">
    <name type="scientific">Paenibacillus dendritiformis C454</name>
    <dbReference type="NCBI Taxonomy" id="1131935"/>
    <lineage>
        <taxon>Bacteria</taxon>
        <taxon>Bacillati</taxon>
        <taxon>Bacillota</taxon>
        <taxon>Bacilli</taxon>
        <taxon>Bacillales</taxon>
        <taxon>Paenibacillaceae</taxon>
        <taxon>Paenibacillus</taxon>
    </lineage>
</organism>
<evidence type="ECO:0000256" key="1">
    <source>
        <dbReference type="SAM" id="Phobius"/>
    </source>
</evidence>
<keyword evidence="3" id="KW-1185">Reference proteome</keyword>
<dbReference type="RefSeq" id="WP_006677094.1">
    <property type="nucleotide sequence ID" value="NZ_AHKH01000028.1"/>
</dbReference>
<protein>
    <submittedName>
        <fullName evidence="2">Uncharacterized protein</fullName>
    </submittedName>
</protein>